<evidence type="ECO:0000313" key="9">
    <source>
        <dbReference type="Proteomes" id="UP000289555"/>
    </source>
</evidence>
<dbReference type="SUPFAM" id="SSF56935">
    <property type="entry name" value="Porins"/>
    <property type="match status" value="1"/>
</dbReference>
<dbReference type="PROSITE" id="PS52016">
    <property type="entry name" value="TONB_DEPENDENT_REC_3"/>
    <property type="match status" value="1"/>
</dbReference>
<keyword evidence="9" id="KW-1185">Reference proteome</keyword>
<keyword evidence="5 7" id="KW-0472">Membrane</keyword>
<evidence type="ECO:0000256" key="6">
    <source>
        <dbReference type="ARBA" id="ARBA00023237"/>
    </source>
</evidence>
<evidence type="ECO:0000313" key="8">
    <source>
        <dbReference type="EMBL" id="BBI53779.1"/>
    </source>
</evidence>
<comment type="subcellular location">
    <subcellularLocation>
        <location evidence="1 7">Cell outer membrane</location>
        <topology evidence="1 7">Multi-pass membrane protein</topology>
    </subcellularLocation>
</comment>
<name>A0ABN5X3F2_9GAMM</name>
<evidence type="ECO:0000256" key="5">
    <source>
        <dbReference type="ARBA" id="ARBA00023136"/>
    </source>
</evidence>
<keyword evidence="2 7" id="KW-0813">Transport</keyword>
<evidence type="ECO:0000256" key="1">
    <source>
        <dbReference type="ARBA" id="ARBA00004571"/>
    </source>
</evidence>
<keyword evidence="3 7" id="KW-1134">Transmembrane beta strand</keyword>
<dbReference type="Gene3D" id="2.40.170.20">
    <property type="entry name" value="TonB-dependent receptor, beta-barrel domain"/>
    <property type="match status" value="1"/>
</dbReference>
<dbReference type="InterPro" id="IPR036942">
    <property type="entry name" value="Beta-barrel_TonB_sf"/>
</dbReference>
<protein>
    <submittedName>
        <fullName evidence="8">Uncharacterized protein</fullName>
    </submittedName>
</protein>
<keyword evidence="4 7" id="KW-0812">Transmembrane</keyword>
<keyword evidence="6 7" id="KW-0998">Cell outer membrane</keyword>
<evidence type="ECO:0000256" key="7">
    <source>
        <dbReference type="PROSITE-ProRule" id="PRU01360"/>
    </source>
</evidence>
<gene>
    <name evidence="8" type="ORF">HORIV_62000</name>
</gene>
<dbReference type="EMBL" id="AP019416">
    <property type="protein sequence ID" value="BBI53779.1"/>
    <property type="molecule type" value="Genomic_DNA"/>
</dbReference>
<dbReference type="Proteomes" id="UP000289555">
    <property type="component" value="Chromosome"/>
</dbReference>
<reference evidence="9" key="1">
    <citation type="journal article" date="2019" name="Microbiol. Resour. Announc.">
        <title>Complete Genome Sequence of Halomonas olivaria, a Moderately Halophilic Bacterium Isolated from Olive Processing Effluents, Obtained by Nanopore Sequencing.</title>
        <authorList>
            <person name="Nagata S."/>
            <person name="Ii K.M."/>
            <person name="Tsukimi T."/>
            <person name="Miura M.C."/>
            <person name="Galipon J."/>
            <person name="Arakawa K."/>
        </authorList>
    </citation>
    <scope>NUCLEOTIDE SEQUENCE [LARGE SCALE GENOMIC DNA]</scope>
    <source>
        <strain evidence="9">TYRC17</strain>
    </source>
</reference>
<evidence type="ECO:0000256" key="3">
    <source>
        <dbReference type="ARBA" id="ARBA00022452"/>
    </source>
</evidence>
<dbReference type="InterPro" id="IPR039426">
    <property type="entry name" value="TonB-dep_rcpt-like"/>
</dbReference>
<evidence type="ECO:0000256" key="2">
    <source>
        <dbReference type="ARBA" id="ARBA00022448"/>
    </source>
</evidence>
<evidence type="ECO:0000256" key="4">
    <source>
        <dbReference type="ARBA" id="ARBA00022692"/>
    </source>
</evidence>
<comment type="similarity">
    <text evidence="7">Belongs to the TonB-dependent receptor family.</text>
</comment>
<accession>A0ABN5X3F2</accession>
<sequence>MGHPWLGDNLHLQLNAKNLFDTTYYPSSGGSTRVVVGDPLEVSLQASVKFLISRRDNLLLISLCDNFHT</sequence>
<organism evidence="8 9">
    <name type="scientific">Vreelandella olivaria</name>
    <dbReference type="NCBI Taxonomy" id="390919"/>
    <lineage>
        <taxon>Bacteria</taxon>
        <taxon>Pseudomonadati</taxon>
        <taxon>Pseudomonadota</taxon>
        <taxon>Gammaproteobacteria</taxon>
        <taxon>Oceanospirillales</taxon>
        <taxon>Halomonadaceae</taxon>
        <taxon>Vreelandella</taxon>
    </lineage>
</organism>
<proteinExistence type="inferred from homology"/>